<dbReference type="NCBIfam" id="TIGR02258">
    <property type="entry name" value="2_5_ligase"/>
    <property type="match status" value="1"/>
</dbReference>
<feature type="active site" description="Proton acceptor" evidence="2">
    <location>
        <position position="126"/>
    </location>
</feature>
<comment type="caution">
    <text evidence="4">The sequence shown here is derived from an EMBL/GenBank/DDBJ whole genome shotgun (WGS) entry which is preliminary data.</text>
</comment>
<comment type="similarity">
    <text evidence="2">Belongs to the 2H phosphoesterase superfamily. ThpR family.</text>
</comment>
<evidence type="ECO:0000313" key="4">
    <source>
        <dbReference type="EMBL" id="HHK67965.1"/>
    </source>
</evidence>
<comment type="catalytic activity">
    <reaction evidence="2">
        <text>a 3'-end 2',3'-cyclophospho-ribonucleotide-RNA + H2O = a 3'-end 2'-phospho-ribonucleotide-RNA + H(+)</text>
        <dbReference type="Rhea" id="RHEA:11828"/>
        <dbReference type="Rhea" id="RHEA-COMP:10464"/>
        <dbReference type="Rhea" id="RHEA-COMP:17353"/>
        <dbReference type="ChEBI" id="CHEBI:15377"/>
        <dbReference type="ChEBI" id="CHEBI:15378"/>
        <dbReference type="ChEBI" id="CHEBI:83064"/>
        <dbReference type="ChEBI" id="CHEBI:173113"/>
        <dbReference type="EC" id="3.1.4.58"/>
    </reaction>
</comment>
<feature type="short sequence motif" description="HXTX 1" evidence="2">
    <location>
        <begin position="43"/>
        <end position="46"/>
    </location>
</feature>
<dbReference type="SUPFAM" id="SSF55144">
    <property type="entry name" value="LigT-like"/>
    <property type="match status" value="1"/>
</dbReference>
<feature type="short sequence motif" description="HXTX 2" evidence="2">
    <location>
        <begin position="126"/>
        <end position="129"/>
    </location>
</feature>
<gene>
    <name evidence="4" type="primary">thpR</name>
    <name evidence="4" type="ORF">ENM11_02260</name>
</gene>
<comment type="function">
    <text evidence="2">Hydrolyzes RNA 2',3'-cyclic phosphodiester to an RNA 2'-phosphomonoester.</text>
</comment>
<dbReference type="InterPro" id="IPR009097">
    <property type="entry name" value="Cyclic_Pdiesterase"/>
</dbReference>
<dbReference type="AlphaFoldDB" id="A0A7C5L6U0"/>
<name>A0A7C5L6U0_CALS0</name>
<sequence length="183" mass="20340">MVRAFIAVDVVDENVVRQVVSVQNELSRFGGNGLKHVEPENLHLTLRFLGEIDDAGVEIASEALRKVQASPFTITFSGLGYFPGGGRVNVIWVGVTEGADKLEDIHSQLEKNLANMRLEKERFSPHLTICRVKFVKDRNGLLSVISKNSKTFFGSQRVERIALKKSVLTSSGPIYSDIMVRKL</sequence>
<evidence type="ECO:0000259" key="3">
    <source>
        <dbReference type="Pfam" id="PF02834"/>
    </source>
</evidence>
<dbReference type="InterPro" id="IPR014051">
    <property type="entry name" value="Phosphoesterase_HXTX"/>
</dbReference>
<accession>A0A7C5L6U0</accession>
<dbReference type="Gene3D" id="3.90.1140.10">
    <property type="entry name" value="Cyclic phosphodiesterase"/>
    <property type="match status" value="1"/>
</dbReference>
<protein>
    <recommendedName>
        <fullName evidence="2">RNA 2',3'-cyclic phosphodiesterase</fullName>
        <shortName evidence="2">RNA 2',3'-CPDase</shortName>
        <ecNumber evidence="2">3.1.4.58</ecNumber>
    </recommendedName>
</protein>
<dbReference type="InterPro" id="IPR004175">
    <property type="entry name" value="RNA_CPDase"/>
</dbReference>
<dbReference type="PANTHER" id="PTHR35561">
    <property type="entry name" value="RNA 2',3'-CYCLIC PHOSPHODIESTERASE"/>
    <property type="match status" value="1"/>
</dbReference>
<feature type="active site" description="Proton donor" evidence="2">
    <location>
        <position position="43"/>
    </location>
</feature>
<dbReference type="GO" id="GO:0004113">
    <property type="term" value="F:2',3'-cyclic-nucleotide 3'-phosphodiesterase activity"/>
    <property type="evidence" value="ECO:0007669"/>
    <property type="project" value="InterPro"/>
</dbReference>
<dbReference type="Pfam" id="PF02834">
    <property type="entry name" value="LigT_PEase"/>
    <property type="match status" value="2"/>
</dbReference>
<evidence type="ECO:0000256" key="2">
    <source>
        <dbReference type="HAMAP-Rule" id="MF_01940"/>
    </source>
</evidence>
<dbReference type="PANTHER" id="PTHR35561:SF1">
    <property type="entry name" value="RNA 2',3'-CYCLIC PHOSPHODIESTERASE"/>
    <property type="match status" value="1"/>
</dbReference>
<dbReference type="EC" id="3.1.4.58" evidence="2"/>
<dbReference type="GO" id="GO:0008664">
    <property type="term" value="F:RNA 2',3'-cyclic 3'-phosphodiesterase activity"/>
    <property type="evidence" value="ECO:0007669"/>
    <property type="project" value="UniProtKB-EC"/>
</dbReference>
<keyword evidence="1 2" id="KW-0378">Hydrolase</keyword>
<feature type="domain" description="Phosphoesterase HXTX" evidence="3">
    <location>
        <begin position="12"/>
        <end position="92"/>
    </location>
</feature>
<organism evidence="4">
    <name type="scientific">Caldiarchaeum subterraneum</name>
    <dbReference type="NCBI Taxonomy" id="311458"/>
    <lineage>
        <taxon>Archaea</taxon>
        <taxon>Nitrososphaerota</taxon>
        <taxon>Candidatus Caldarchaeales</taxon>
        <taxon>Candidatus Caldarchaeaceae</taxon>
        <taxon>Candidatus Caldarchaeum</taxon>
    </lineage>
</organism>
<dbReference type="EMBL" id="DRWN01000019">
    <property type="protein sequence ID" value="HHK67965.1"/>
    <property type="molecule type" value="Genomic_DNA"/>
</dbReference>
<dbReference type="HAMAP" id="MF_01940">
    <property type="entry name" value="RNA_CPDase"/>
    <property type="match status" value="1"/>
</dbReference>
<reference evidence="4" key="1">
    <citation type="journal article" date="2020" name="mSystems">
        <title>Genome- and Community-Level Interaction Insights into Carbon Utilization and Element Cycling Functions of Hydrothermarchaeota in Hydrothermal Sediment.</title>
        <authorList>
            <person name="Zhou Z."/>
            <person name="Liu Y."/>
            <person name="Xu W."/>
            <person name="Pan J."/>
            <person name="Luo Z.H."/>
            <person name="Li M."/>
        </authorList>
    </citation>
    <scope>NUCLEOTIDE SEQUENCE [LARGE SCALE GENOMIC DNA]</scope>
    <source>
        <strain evidence="4">SpSt-1056</strain>
    </source>
</reference>
<feature type="domain" description="Phosphoesterase HXTX" evidence="3">
    <location>
        <begin position="95"/>
        <end position="175"/>
    </location>
</feature>
<evidence type="ECO:0000256" key="1">
    <source>
        <dbReference type="ARBA" id="ARBA00022801"/>
    </source>
</evidence>
<proteinExistence type="inferred from homology"/>